<reference evidence="2" key="1">
    <citation type="journal article" date="2021" name="Proc. Natl. Acad. Sci. U.S.A.">
        <title>A Catalog of Tens of Thousands of Viruses from Human Metagenomes Reveals Hidden Associations with Chronic Diseases.</title>
        <authorList>
            <person name="Tisza M.J."/>
            <person name="Buck C.B."/>
        </authorList>
    </citation>
    <scope>NUCLEOTIDE SEQUENCE</scope>
    <source>
        <strain evidence="2">Cty3u30</strain>
    </source>
</reference>
<organism evidence="2">
    <name type="scientific">Siphoviridae sp. cty3u30</name>
    <dbReference type="NCBI Taxonomy" id="2825744"/>
    <lineage>
        <taxon>Viruses</taxon>
        <taxon>Duplodnaviria</taxon>
        <taxon>Heunggongvirae</taxon>
        <taxon>Uroviricota</taxon>
        <taxon>Caudoviricetes</taxon>
    </lineage>
</organism>
<feature type="domain" description="Replication-associated protein ORF2/G2P" evidence="1">
    <location>
        <begin position="84"/>
        <end position="180"/>
    </location>
</feature>
<dbReference type="InterPro" id="IPR056906">
    <property type="entry name" value="ORF2/G2P_dom"/>
</dbReference>
<evidence type="ECO:0000259" key="1">
    <source>
        <dbReference type="Pfam" id="PF23343"/>
    </source>
</evidence>
<dbReference type="Pfam" id="PF23343">
    <property type="entry name" value="REP_ORF2-G2P"/>
    <property type="match status" value="1"/>
</dbReference>
<evidence type="ECO:0000313" key="2">
    <source>
        <dbReference type="EMBL" id="DAE15079.1"/>
    </source>
</evidence>
<accession>A0A8S5Q6X1</accession>
<sequence length="267" mass="30919">MARVTASRSALQLTRAMPEYCVVTQRSGPLVKTYTTDRRSRVQWAARQQCRGSPFPAPLMWGSSEEKLELYLALFGYTGAHYVLTYRDEDLPADFGGVRSTLDAFRKRVQRWSPQIRRYVYTVEAGHEHGRWHIHFVADERELPMVAVQALWRYGFVNPGYLEYPVLCKTGGYRRLAHYFCKRDTMIPLGRHPWGVAKGMRQLIPQPTVRVQGRRPAVPRDTFWLEERAGPEIKLNRQSGGRFDYIDWVAAPKAGTYTFLANRMCEE</sequence>
<protein>
    <recommendedName>
        <fullName evidence="1">Replication-associated protein ORF2/G2P domain-containing protein</fullName>
    </recommendedName>
</protein>
<name>A0A8S5Q6X1_9CAUD</name>
<dbReference type="EMBL" id="BK015598">
    <property type="protein sequence ID" value="DAE15079.1"/>
    <property type="molecule type" value="Genomic_DNA"/>
</dbReference>
<proteinExistence type="predicted"/>